<feature type="domain" description="TIR" evidence="1">
    <location>
        <begin position="5"/>
        <end position="51"/>
    </location>
</feature>
<comment type="caution">
    <text evidence="2">The sequence shown here is derived from an EMBL/GenBank/DDBJ whole genome shotgun (WGS) entry which is preliminary data.</text>
</comment>
<name>A0ABR9V6Y9_9CHRO</name>
<evidence type="ECO:0000313" key="3">
    <source>
        <dbReference type="Proteomes" id="UP000654604"/>
    </source>
</evidence>
<organism evidence="2 3">
    <name type="scientific">Cyanobacterium stanieri LEGE 03274</name>
    <dbReference type="NCBI Taxonomy" id="1828756"/>
    <lineage>
        <taxon>Bacteria</taxon>
        <taxon>Bacillati</taxon>
        <taxon>Cyanobacteriota</taxon>
        <taxon>Cyanophyceae</taxon>
        <taxon>Oscillatoriophycideae</taxon>
        <taxon>Chroococcales</taxon>
        <taxon>Geminocystaceae</taxon>
        <taxon>Cyanobacterium</taxon>
    </lineage>
</organism>
<gene>
    <name evidence="2" type="ORF">IQ215_13295</name>
</gene>
<dbReference type="InterPro" id="IPR000157">
    <property type="entry name" value="TIR_dom"/>
</dbReference>
<dbReference type="EMBL" id="JADEWC010000040">
    <property type="protein sequence ID" value="MBE9223673.1"/>
    <property type="molecule type" value="Genomic_DNA"/>
</dbReference>
<dbReference type="SUPFAM" id="SSF52200">
    <property type="entry name" value="Toll/Interleukin receptor TIR domain"/>
    <property type="match status" value="1"/>
</dbReference>
<accession>A0ABR9V6Y9</accession>
<keyword evidence="2" id="KW-0675">Receptor</keyword>
<reference evidence="2 3" key="1">
    <citation type="submission" date="2020-10" db="EMBL/GenBank/DDBJ databases">
        <authorList>
            <person name="Castelo-Branco R."/>
            <person name="Eusebio N."/>
            <person name="Adriana R."/>
            <person name="Vieira A."/>
            <person name="Brugerolle De Fraissinette N."/>
            <person name="Rezende De Castro R."/>
            <person name="Schneider M.P."/>
            <person name="Vasconcelos V."/>
            <person name="Leao P.N."/>
        </authorList>
    </citation>
    <scope>NUCLEOTIDE SEQUENCE [LARGE SCALE GENOMIC DNA]</scope>
    <source>
        <strain evidence="2 3">LEGE 03274</strain>
    </source>
</reference>
<dbReference type="Gene3D" id="3.40.50.10140">
    <property type="entry name" value="Toll/interleukin-1 receptor homology (TIR) domain"/>
    <property type="match status" value="1"/>
</dbReference>
<evidence type="ECO:0000313" key="2">
    <source>
        <dbReference type="EMBL" id="MBE9223673.1"/>
    </source>
</evidence>
<proteinExistence type="predicted"/>
<dbReference type="Proteomes" id="UP000654604">
    <property type="component" value="Unassembled WGS sequence"/>
</dbReference>
<evidence type="ECO:0000259" key="1">
    <source>
        <dbReference type="Pfam" id="PF13676"/>
    </source>
</evidence>
<dbReference type="Pfam" id="PF13676">
    <property type="entry name" value="TIR_2"/>
    <property type="match status" value="1"/>
</dbReference>
<sequence>MFKEVFISHAREDYETAEKIYDYLEQKGYLPWLDKKKLKVGMQWEYEIKKG</sequence>
<dbReference type="InterPro" id="IPR035897">
    <property type="entry name" value="Toll_tir_struct_dom_sf"/>
</dbReference>
<dbReference type="RefSeq" id="WP_193801896.1">
    <property type="nucleotide sequence ID" value="NZ_JADEWC010000040.1"/>
</dbReference>
<keyword evidence="3" id="KW-1185">Reference proteome</keyword>
<protein>
    <submittedName>
        <fullName evidence="2">Toll/interleukin-1 receptor domain-containing protein</fullName>
    </submittedName>
</protein>